<evidence type="ECO:0000256" key="6">
    <source>
        <dbReference type="ARBA" id="ARBA00022989"/>
    </source>
</evidence>
<evidence type="ECO:0000313" key="12">
    <source>
        <dbReference type="Proteomes" id="UP000649604"/>
    </source>
</evidence>
<evidence type="ECO:0000313" key="11">
    <source>
        <dbReference type="EMBL" id="MBD3324374.1"/>
    </source>
</evidence>
<evidence type="ECO:0000256" key="1">
    <source>
        <dbReference type="ARBA" id="ARBA00004429"/>
    </source>
</evidence>
<dbReference type="InterPro" id="IPR055348">
    <property type="entry name" value="DctQ"/>
</dbReference>
<protein>
    <submittedName>
        <fullName evidence="11">TRAP transporter small permease subunit</fullName>
    </submittedName>
</protein>
<keyword evidence="5 9" id="KW-0812">Transmembrane</keyword>
<evidence type="ECO:0000256" key="5">
    <source>
        <dbReference type="ARBA" id="ARBA00022692"/>
    </source>
</evidence>
<reference evidence="11" key="1">
    <citation type="submission" date="2019-11" db="EMBL/GenBank/DDBJ databases">
        <title>Microbial mats filling the niche in hypersaline microbial mats.</title>
        <authorList>
            <person name="Wong H.L."/>
            <person name="Macleod F.I."/>
            <person name="White R.A. III"/>
            <person name="Burns B.P."/>
        </authorList>
    </citation>
    <scope>NUCLEOTIDE SEQUENCE</scope>
    <source>
        <strain evidence="11">Rbin_158</strain>
    </source>
</reference>
<organism evidence="11 12">
    <name type="scientific">candidate division KSB3 bacterium</name>
    <dbReference type="NCBI Taxonomy" id="2044937"/>
    <lineage>
        <taxon>Bacteria</taxon>
        <taxon>candidate division KSB3</taxon>
    </lineage>
</organism>
<evidence type="ECO:0000259" key="10">
    <source>
        <dbReference type="Pfam" id="PF04290"/>
    </source>
</evidence>
<comment type="subcellular location">
    <subcellularLocation>
        <location evidence="1">Cell inner membrane</location>
        <topology evidence="1">Multi-pass membrane protein</topology>
    </subcellularLocation>
</comment>
<name>A0A9D5Q528_9BACT</name>
<dbReference type="PANTHER" id="PTHR35011:SF4">
    <property type="entry name" value="SLL1102 PROTEIN"/>
    <property type="match status" value="1"/>
</dbReference>
<evidence type="ECO:0000256" key="8">
    <source>
        <dbReference type="ARBA" id="ARBA00038436"/>
    </source>
</evidence>
<accession>A0A9D5Q528</accession>
<dbReference type="AlphaFoldDB" id="A0A9D5Q528"/>
<keyword evidence="4" id="KW-0997">Cell inner membrane</keyword>
<dbReference type="InterPro" id="IPR007387">
    <property type="entry name" value="TRAP_DctQ"/>
</dbReference>
<comment type="similarity">
    <text evidence="8">Belongs to the TRAP transporter small permease family.</text>
</comment>
<keyword evidence="6 9" id="KW-1133">Transmembrane helix</keyword>
<proteinExistence type="inferred from homology"/>
<dbReference type="PANTHER" id="PTHR35011">
    <property type="entry name" value="2,3-DIKETO-L-GULONATE TRAP TRANSPORTER SMALL PERMEASE PROTEIN YIAM"/>
    <property type="match status" value="1"/>
</dbReference>
<sequence>MKFLRWYIKVIDQINEKIGYVVSWLTTVMVVIVCYDVFTRYVLKKSSVAVQELEWHLFAMIFLLGAAWTLKEDKHVRVDVLYTRLSRKQQAWVNLFGSLVFLLPFALLVVWTSVNFVKNSYMMGESSPNPGGLPARYILKACIPAGFLLLFFEAITLICKSILIIVGKADDKEIAP</sequence>
<evidence type="ECO:0000256" key="7">
    <source>
        <dbReference type="ARBA" id="ARBA00023136"/>
    </source>
</evidence>
<dbReference type="Pfam" id="PF04290">
    <property type="entry name" value="DctQ"/>
    <property type="match status" value="1"/>
</dbReference>
<feature type="transmembrane region" description="Helical" evidence="9">
    <location>
        <begin position="91"/>
        <end position="117"/>
    </location>
</feature>
<keyword evidence="3" id="KW-1003">Cell membrane</keyword>
<evidence type="ECO:0000256" key="9">
    <source>
        <dbReference type="SAM" id="Phobius"/>
    </source>
</evidence>
<feature type="transmembrane region" description="Helical" evidence="9">
    <location>
        <begin position="21"/>
        <end position="43"/>
    </location>
</feature>
<keyword evidence="2" id="KW-0813">Transport</keyword>
<feature type="transmembrane region" description="Helical" evidence="9">
    <location>
        <begin position="55"/>
        <end position="70"/>
    </location>
</feature>
<dbReference type="EMBL" id="WJJP01000226">
    <property type="protein sequence ID" value="MBD3324374.1"/>
    <property type="molecule type" value="Genomic_DNA"/>
</dbReference>
<feature type="transmembrane region" description="Helical" evidence="9">
    <location>
        <begin position="137"/>
        <end position="159"/>
    </location>
</feature>
<evidence type="ECO:0000256" key="2">
    <source>
        <dbReference type="ARBA" id="ARBA00022448"/>
    </source>
</evidence>
<evidence type="ECO:0000256" key="4">
    <source>
        <dbReference type="ARBA" id="ARBA00022519"/>
    </source>
</evidence>
<dbReference type="GO" id="GO:0005886">
    <property type="term" value="C:plasma membrane"/>
    <property type="evidence" value="ECO:0007669"/>
    <property type="project" value="UniProtKB-SubCell"/>
</dbReference>
<dbReference type="Proteomes" id="UP000649604">
    <property type="component" value="Unassembled WGS sequence"/>
</dbReference>
<feature type="domain" description="Tripartite ATP-independent periplasmic transporters DctQ component" evidence="10">
    <location>
        <begin position="29"/>
        <end position="159"/>
    </location>
</feature>
<evidence type="ECO:0000256" key="3">
    <source>
        <dbReference type="ARBA" id="ARBA00022475"/>
    </source>
</evidence>
<comment type="caution">
    <text evidence="11">The sequence shown here is derived from an EMBL/GenBank/DDBJ whole genome shotgun (WGS) entry which is preliminary data.</text>
</comment>
<keyword evidence="7 9" id="KW-0472">Membrane</keyword>
<gene>
    <name evidence="11" type="ORF">GF339_07295</name>
</gene>